<name>K2P532_9HYPH</name>
<dbReference type="Proteomes" id="UP000007374">
    <property type="component" value="Unassembled WGS sequence"/>
</dbReference>
<dbReference type="InterPro" id="IPR003439">
    <property type="entry name" value="ABC_transporter-like_ATP-bd"/>
</dbReference>
<keyword evidence="9" id="KW-0472">Membrane</keyword>
<dbReference type="PROSITE" id="PS50893">
    <property type="entry name" value="ABC_TRANSPORTER_2"/>
    <property type="match status" value="1"/>
</dbReference>
<proteinExistence type="inferred from homology"/>
<dbReference type="Pfam" id="PF03459">
    <property type="entry name" value="TOBE"/>
    <property type="match status" value="1"/>
</dbReference>
<dbReference type="InterPro" id="IPR004606">
    <property type="entry name" value="Mop_domain"/>
</dbReference>
<protein>
    <submittedName>
        <fullName evidence="13">Molybdate ABC transporter ATP-binding protein</fullName>
    </submittedName>
</protein>
<keyword evidence="3" id="KW-1003">Cell membrane</keyword>
<dbReference type="OrthoDB" id="9802264at2"/>
<accession>K2P532</accession>
<evidence type="ECO:0000256" key="6">
    <source>
        <dbReference type="ARBA" id="ARBA00022741"/>
    </source>
</evidence>
<evidence type="ECO:0000256" key="4">
    <source>
        <dbReference type="ARBA" id="ARBA00022505"/>
    </source>
</evidence>
<dbReference type="Gene3D" id="3.40.50.300">
    <property type="entry name" value="P-loop containing nucleotide triphosphate hydrolases"/>
    <property type="match status" value="1"/>
</dbReference>
<dbReference type="PANTHER" id="PTHR43514">
    <property type="entry name" value="ABC TRANSPORTER I FAMILY MEMBER 10"/>
    <property type="match status" value="1"/>
</dbReference>
<dbReference type="GO" id="GO:0140359">
    <property type="term" value="F:ABC-type transporter activity"/>
    <property type="evidence" value="ECO:0007669"/>
    <property type="project" value="InterPro"/>
</dbReference>
<dbReference type="InterPro" id="IPR011868">
    <property type="entry name" value="ModC_ABC_ATP-bd"/>
</dbReference>
<dbReference type="InterPro" id="IPR050334">
    <property type="entry name" value="Molybdenum_import_ModC"/>
</dbReference>
<comment type="caution">
    <text evidence="13">The sequence shown here is derived from an EMBL/GenBank/DDBJ whole genome shotgun (WGS) entry which is preliminary data.</text>
</comment>
<evidence type="ECO:0000256" key="9">
    <source>
        <dbReference type="ARBA" id="ARBA00023136"/>
    </source>
</evidence>
<dbReference type="GO" id="GO:0016887">
    <property type="term" value="F:ATP hydrolysis activity"/>
    <property type="evidence" value="ECO:0007669"/>
    <property type="project" value="InterPro"/>
</dbReference>
<keyword evidence="7 13" id="KW-0067">ATP-binding</keyword>
<dbReference type="PATRIC" id="fig|1231190.3.peg.2182"/>
<dbReference type="GO" id="GO:0005524">
    <property type="term" value="F:ATP binding"/>
    <property type="evidence" value="ECO:0007669"/>
    <property type="project" value="UniProtKB-KW"/>
</dbReference>
<dbReference type="RefSeq" id="WP_009756479.1">
    <property type="nucleotide sequence ID" value="NZ_AMSI01000006.1"/>
</dbReference>
<evidence type="ECO:0000256" key="2">
    <source>
        <dbReference type="ARBA" id="ARBA00022448"/>
    </source>
</evidence>
<dbReference type="PROSITE" id="PS51866">
    <property type="entry name" value="MOP"/>
    <property type="match status" value="1"/>
</dbReference>
<dbReference type="EMBL" id="AMSI01000006">
    <property type="protein sequence ID" value="EKF42476.1"/>
    <property type="molecule type" value="Genomic_DNA"/>
</dbReference>
<keyword evidence="14" id="KW-1185">Reference proteome</keyword>
<evidence type="ECO:0000256" key="7">
    <source>
        <dbReference type="ARBA" id="ARBA00022840"/>
    </source>
</evidence>
<dbReference type="GO" id="GO:0016020">
    <property type="term" value="C:membrane"/>
    <property type="evidence" value="ECO:0007669"/>
    <property type="project" value="InterPro"/>
</dbReference>
<evidence type="ECO:0000259" key="12">
    <source>
        <dbReference type="PROSITE" id="PS51866"/>
    </source>
</evidence>
<keyword evidence="5" id="KW-0997">Cell inner membrane</keyword>
<dbReference type="InterPro" id="IPR017871">
    <property type="entry name" value="ABC_transporter-like_CS"/>
</dbReference>
<reference evidence="13 14" key="1">
    <citation type="journal article" date="2012" name="J. Bacteriol.">
        <title>Genome Sequence of Nitratireductor indicus Type Strain C115.</title>
        <authorList>
            <person name="Lai Q."/>
            <person name="Li G."/>
            <person name="Yu Z."/>
            <person name="Shao Z."/>
        </authorList>
    </citation>
    <scope>NUCLEOTIDE SEQUENCE [LARGE SCALE GENOMIC DNA]</scope>
    <source>
        <strain evidence="13 14">C115</strain>
    </source>
</reference>
<dbReference type="GO" id="GO:0015098">
    <property type="term" value="F:molybdate ion transmembrane transporter activity"/>
    <property type="evidence" value="ECO:0007669"/>
    <property type="project" value="InterPro"/>
</dbReference>
<dbReference type="Gene3D" id="2.40.50.100">
    <property type="match status" value="1"/>
</dbReference>
<evidence type="ECO:0000259" key="11">
    <source>
        <dbReference type="PROSITE" id="PS50893"/>
    </source>
</evidence>
<dbReference type="InterPro" id="IPR008995">
    <property type="entry name" value="Mo/tungstate-bd_C_term_dom"/>
</dbReference>
<evidence type="ECO:0000256" key="5">
    <source>
        <dbReference type="ARBA" id="ARBA00022519"/>
    </source>
</evidence>
<comment type="similarity">
    <text evidence="1">Belongs to the ABC transporter superfamily.</text>
</comment>
<gene>
    <name evidence="13" type="ORF">NA8A_10453</name>
</gene>
<evidence type="ECO:0000256" key="8">
    <source>
        <dbReference type="ARBA" id="ARBA00022967"/>
    </source>
</evidence>
<keyword evidence="2" id="KW-0813">Transport</keyword>
<evidence type="ECO:0000256" key="1">
    <source>
        <dbReference type="ARBA" id="ARBA00005417"/>
    </source>
</evidence>
<dbReference type="PANTHER" id="PTHR43514:SF10">
    <property type="entry name" value="MOLYBDENUM IMPORT ATP-BINDING PROTEIN MODC 2"/>
    <property type="match status" value="1"/>
</dbReference>
<dbReference type="SMART" id="SM00382">
    <property type="entry name" value="AAA"/>
    <property type="match status" value="1"/>
</dbReference>
<dbReference type="InterPro" id="IPR027417">
    <property type="entry name" value="P-loop_NTPase"/>
</dbReference>
<evidence type="ECO:0000313" key="14">
    <source>
        <dbReference type="Proteomes" id="UP000007374"/>
    </source>
</evidence>
<feature type="domain" description="Mop" evidence="12">
    <location>
        <begin position="297"/>
        <end position="366"/>
    </location>
</feature>
<dbReference type="Pfam" id="PF00005">
    <property type="entry name" value="ABC_tran"/>
    <property type="match status" value="1"/>
</dbReference>
<keyword evidence="4 10" id="KW-0500">Molybdenum</keyword>
<dbReference type="NCBIfam" id="TIGR02142">
    <property type="entry name" value="modC_ABC"/>
    <property type="match status" value="1"/>
</dbReference>
<dbReference type="eggNOG" id="COG4148">
    <property type="taxonomic scope" value="Bacteria"/>
</dbReference>
<evidence type="ECO:0000313" key="13">
    <source>
        <dbReference type="EMBL" id="EKF42476.1"/>
    </source>
</evidence>
<dbReference type="InterPro" id="IPR005116">
    <property type="entry name" value="Transp-assoc_OB_typ1"/>
</dbReference>
<evidence type="ECO:0000256" key="3">
    <source>
        <dbReference type="ARBA" id="ARBA00022475"/>
    </source>
</evidence>
<dbReference type="AlphaFoldDB" id="K2P532"/>
<feature type="domain" description="ABC transporter" evidence="11">
    <location>
        <begin position="2"/>
        <end position="237"/>
    </location>
</feature>
<keyword evidence="6" id="KW-0547">Nucleotide-binding</keyword>
<dbReference type="STRING" id="721133.SAMN05216176_106123"/>
<dbReference type="PROSITE" id="PS00211">
    <property type="entry name" value="ABC_TRANSPORTER_1"/>
    <property type="match status" value="1"/>
</dbReference>
<sequence>MSSRADIEVAFKGQLGGFPLDARFAAPGHGITALFGPSGCGKTSVLRCIAGLQRLNGTCRVGGEIWQDENTFLPPHKRRVGYVFQEASLFPHMSVRSNLLYSSHGKVLPPAEGRVGFDEVIDLLGLEHLMARAPQHLSGGERQRVAIGRALLSQPRLLLMDEPLSALDRQTRDEILPFLERLHEALAIPVLYVTHDLFEVERLADELVLMRAGGVIASGPLGAIQSDTSLPLALQREAAVSLDAVVKGFDEQYGLLKLDVLGAVFLVPGRQRLEAGTRLRLRVGAGDVSIALEKPAATSILNVLPARIRSARTVDEREMILVLGLGEDGAGDGLLARITRRSWDVLGLSEGTAIHAQVKSASLASR</sequence>
<dbReference type="SUPFAM" id="SSF52540">
    <property type="entry name" value="P-loop containing nucleoside triphosphate hydrolases"/>
    <property type="match status" value="1"/>
</dbReference>
<dbReference type="SUPFAM" id="SSF50331">
    <property type="entry name" value="MOP-like"/>
    <property type="match status" value="1"/>
</dbReference>
<dbReference type="InterPro" id="IPR003593">
    <property type="entry name" value="AAA+_ATPase"/>
</dbReference>
<keyword evidence="8" id="KW-1278">Translocase</keyword>
<evidence type="ECO:0000256" key="10">
    <source>
        <dbReference type="PROSITE-ProRule" id="PRU01213"/>
    </source>
</evidence>
<organism evidence="13 14">
    <name type="scientific">Nitratireductor indicus C115</name>
    <dbReference type="NCBI Taxonomy" id="1231190"/>
    <lineage>
        <taxon>Bacteria</taxon>
        <taxon>Pseudomonadati</taxon>
        <taxon>Pseudomonadota</taxon>
        <taxon>Alphaproteobacteria</taxon>
        <taxon>Hyphomicrobiales</taxon>
        <taxon>Phyllobacteriaceae</taxon>
        <taxon>Nitratireductor</taxon>
    </lineage>
</organism>